<proteinExistence type="predicted"/>
<dbReference type="Proteomes" id="UP000808349">
    <property type="component" value="Unassembled WGS sequence"/>
</dbReference>
<dbReference type="EMBL" id="JADKFW010000005">
    <property type="protein sequence ID" value="MBK9717591.1"/>
    <property type="molecule type" value="Genomic_DNA"/>
</dbReference>
<accession>A0A9D7S9X9</accession>
<organism evidence="1 2">
    <name type="scientific">Candidatus Defluviibacterium haderslevense</name>
    <dbReference type="NCBI Taxonomy" id="2981993"/>
    <lineage>
        <taxon>Bacteria</taxon>
        <taxon>Pseudomonadati</taxon>
        <taxon>Bacteroidota</taxon>
        <taxon>Saprospiria</taxon>
        <taxon>Saprospirales</taxon>
        <taxon>Saprospiraceae</taxon>
        <taxon>Candidatus Defluviibacterium</taxon>
    </lineage>
</organism>
<dbReference type="InterPro" id="IPR011990">
    <property type="entry name" value="TPR-like_helical_dom_sf"/>
</dbReference>
<protein>
    <recommendedName>
        <fullName evidence="3">Peptidase M48 domain-containing protein</fullName>
    </recommendedName>
</protein>
<gene>
    <name evidence="1" type="ORF">IPO85_08780</name>
</gene>
<name>A0A9D7S9X9_9BACT</name>
<dbReference type="Gene3D" id="1.25.40.10">
    <property type="entry name" value="Tetratricopeptide repeat domain"/>
    <property type="match status" value="1"/>
</dbReference>
<sequence length="517" mass="59767">MVYIRNLSLYLILMLPQFVFGSGQLDVAQYVLDRLYQVHGHFNTSRPKIELVKNKKNVAVYIKSRNTIQLELSAYKLCIAFGKDSLDALSFILAHELVHALQTANDLPKTSFIAYDKTFKGSLEMERDADIQGVFISYLAGYKSIKILPDLIDRMYEVYGINDKLIKAYPSKQERKLSAQVVIQQVNDLIELFELANRLTQISAYQSAIPCLEFISKFYQGKEILNNLGVNYVLLGMNVGKLQGDALLFPFELDWNLRIKKPKTGRGDDFLSPIDLLIQRKYYLKAQEYFEITKRLDPMYYWSDLNLFAINILLGKLDTAQAYYDSYIKAQCKANPESEIFQKIKFVYAILLFKKGEIEEAKRILKLISNQNNPYLSHMAKYNLNVITNGQFEFAYKPSGVCDTPGFKLVDIPDTEVKLTKTSTMEWMVIDTSFQIERRILPNSMIYTFFENKEKSITIQKINISNKYNFNTDPIFSSYLGKDESVYHCAKDGIAYLVRNGFLNGIIRYYTYYDNTP</sequence>
<comment type="caution">
    <text evidence="1">The sequence shown here is derived from an EMBL/GenBank/DDBJ whole genome shotgun (WGS) entry which is preliminary data.</text>
</comment>
<dbReference type="AlphaFoldDB" id="A0A9D7S9X9"/>
<reference evidence="1 2" key="1">
    <citation type="submission" date="2020-10" db="EMBL/GenBank/DDBJ databases">
        <title>Connecting structure to function with the recovery of over 1000 high-quality activated sludge metagenome-assembled genomes encoding full-length rRNA genes using long-read sequencing.</title>
        <authorList>
            <person name="Singleton C.M."/>
            <person name="Petriglieri F."/>
            <person name="Kristensen J.M."/>
            <person name="Kirkegaard R.H."/>
            <person name="Michaelsen T.Y."/>
            <person name="Andersen M.H."/>
            <person name="Karst S.M."/>
            <person name="Dueholm M.S."/>
            <person name="Nielsen P.H."/>
            <person name="Albertsen M."/>
        </authorList>
    </citation>
    <scope>NUCLEOTIDE SEQUENCE [LARGE SCALE GENOMIC DNA]</scope>
    <source>
        <strain evidence="1">Ribe_18-Q3-R11-54_BAT3C.373</strain>
    </source>
</reference>
<evidence type="ECO:0008006" key="3">
    <source>
        <dbReference type="Google" id="ProtNLM"/>
    </source>
</evidence>
<evidence type="ECO:0000313" key="1">
    <source>
        <dbReference type="EMBL" id="MBK9717591.1"/>
    </source>
</evidence>
<dbReference type="SUPFAM" id="SSF48452">
    <property type="entry name" value="TPR-like"/>
    <property type="match status" value="1"/>
</dbReference>
<evidence type="ECO:0000313" key="2">
    <source>
        <dbReference type="Proteomes" id="UP000808349"/>
    </source>
</evidence>